<evidence type="ECO:0000256" key="6">
    <source>
        <dbReference type="ARBA" id="ARBA00023242"/>
    </source>
</evidence>
<sequence>NDTETDEYEFDNFLVRNGQKADRHNETVPTINGQIIDNFAPEPIYNSVHYTDLIRPGVFLCKYCCKSFPNRLSVIQHEPAHMKMRKPRPILCTYCDRYIAGNHVHLHRHINREHPGANMKKKHHTSQCKRCGLKFRKYRPHVRNYHAYDCPGCGKEYGITELADLNEHISNCVIQNVTSNMVNVCEICYRFVKVKTNLKYISTGTTVNEPGVRHPCAMCGKKFFELKTIKRIIYGGKLNVRGYHKMRRPLSNEERLKKFQNRLK</sequence>
<accession>S4PXX4</accession>
<keyword evidence="4 7" id="KW-0863">Zinc-finger</keyword>
<keyword evidence="3" id="KW-0677">Repeat</keyword>
<dbReference type="Gene3D" id="3.30.160.60">
    <property type="entry name" value="Classic Zinc Finger"/>
    <property type="match status" value="1"/>
</dbReference>
<evidence type="ECO:0000256" key="1">
    <source>
        <dbReference type="ARBA" id="ARBA00004123"/>
    </source>
</evidence>
<organism evidence="9">
    <name type="scientific">Pararge aegeria</name>
    <name type="common">speckled wood butterfly</name>
    <dbReference type="NCBI Taxonomy" id="116150"/>
    <lineage>
        <taxon>Eukaryota</taxon>
        <taxon>Metazoa</taxon>
        <taxon>Ecdysozoa</taxon>
        <taxon>Arthropoda</taxon>
        <taxon>Hexapoda</taxon>
        <taxon>Insecta</taxon>
        <taxon>Pterygota</taxon>
        <taxon>Neoptera</taxon>
        <taxon>Endopterygota</taxon>
        <taxon>Lepidoptera</taxon>
        <taxon>Glossata</taxon>
        <taxon>Ditrysia</taxon>
        <taxon>Papilionoidea</taxon>
        <taxon>Nymphalidae</taxon>
        <taxon>Satyrinae</taxon>
        <taxon>Satyrini</taxon>
        <taxon>Parargina</taxon>
        <taxon>Pararge</taxon>
    </lineage>
</organism>
<keyword evidence="5" id="KW-0862">Zinc</keyword>
<feature type="non-terminal residue" evidence="9">
    <location>
        <position position="264"/>
    </location>
</feature>
<dbReference type="GO" id="GO:0005634">
    <property type="term" value="C:nucleus"/>
    <property type="evidence" value="ECO:0007669"/>
    <property type="project" value="UniProtKB-SubCell"/>
</dbReference>
<reference evidence="9" key="1">
    <citation type="journal article" date="2013" name="BMC Genomics">
        <title>Unscrambling butterfly oogenesis.</title>
        <authorList>
            <person name="Carter J.M."/>
            <person name="Baker S.C."/>
            <person name="Pink R."/>
            <person name="Carter D.R."/>
            <person name="Collins A."/>
            <person name="Tomlin J."/>
            <person name="Gibbs M."/>
            <person name="Breuker C.J."/>
        </authorList>
    </citation>
    <scope>NUCLEOTIDE SEQUENCE</scope>
    <source>
        <tissue evidence="9">Ovary</tissue>
    </source>
</reference>
<feature type="domain" description="C2H2-type" evidence="8">
    <location>
        <begin position="59"/>
        <end position="86"/>
    </location>
</feature>
<evidence type="ECO:0000256" key="7">
    <source>
        <dbReference type="PROSITE-ProRule" id="PRU00042"/>
    </source>
</evidence>
<protein>
    <submittedName>
        <fullName evidence="9">Crooked legs</fullName>
    </submittedName>
</protein>
<evidence type="ECO:0000256" key="2">
    <source>
        <dbReference type="ARBA" id="ARBA00022723"/>
    </source>
</evidence>
<name>S4PXX4_9NEOP</name>
<keyword evidence="6" id="KW-0539">Nucleus</keyword>
<keyword evidence="2" id="KW-0479">Metal-binding</keyword>
<dbReference type="EMBL" id="GAIX01004283">
    <property type="protein sequence ID" value="JAA88277.1"/>
    <property type="molecule type" value="Transcribed_RNA"/>
</dbReference>
<evidence type="ECO:0000313" key="9">
    <source>
        <dbReference type="EMBL" id="JAA88277.1"/>
    </source>
</evidence>
<dbReference type="GO" id="GO:0008270">
    <property type="term" value="F:zinc ion binding"/>
    <property type="evidence" value="ECO:0007669"/>
    <property type="project" value="UniProtKB-KW"/>
</dbReference>
<dbReference type="InterPro" id="IPR050888">
    <property type="entry name" value="ZnF_C2H2-type_TF"/>
</dbReference>
<dbReference type="PROSITE" id="PS50157">
    <property type="entry name" value="ZINC_FINGER_C2H2_2"/>
    <property type="match status" value="1"/>
</dbReference>
<dbReference type="SMART" id="SM00355">
    <property type="entry name" value="ZnF_C2H2"/>
    <property type="match status" value="2"/>
</dbReference>
<comment type="subcellular location">
    <subcellularLocation>
        <location evidence="1">Nucleus</location>
    </subcellularLocation>
</comment>
<evidence type="ECO:0000256" key="5">
    <source>
        <dbReference type="ARBA" id="ARBA00022833"/>
    </source>
</evidence>
<evidence type="ECO:0000256" key="4">
    <source>
        <dbReference type="ARBA" id="ARBA00022771"/>
    </source>
</evidence>
<dbReference type="PROSITE" id="PS00028">
    <property type="entry name" value="ZINC_FINGER_C2H2_1"/>
    <property type="match status" value="1"/>
</dbReference>
<dbReference type="PANTHER" id="PTHR24406">
    <property type="entry name" value="TRANSCRIPTIONAL REPRESSOR CTCFL-RELATED"/>
    <property type="match status" value="1"/>
</dbReference>
<dbReference type="InterPro" id="IPR013087">
    <property type="entry name" value="Znf_C2H2_type"/>
</dbReference>
<evidence type="ECO:0000256" key="3">
    <source>
        <dbReference type="ARBA" id="ARBA00022737"/>
    </source>
</evidence>
<proteinExistence type="predicted"/>
<evidence type="ECO:0000259" key="8">
    <source>
        <dbReference type="PROSITE" id="PS50157"/>
    </source>
</evidence>
<reference evidence="9" key="2">
    <citation type="submission" date="2013-05" db="EMBL/GenBank/DDBJ databases">
        <authorList>
            <person name="Carter J.-M."/>
            <person name="Baker S.C."/>
            <person name="Pink R."/>
            <person name="Carter D.R.F."/>
            <person name="Collins A."/>
            <person name="Tomlin J."/>
            <person name="Gibbs M."/>
            <person name="Breuker C.J."/>
        </authorList>
    </citation>
    <scope>NUCLEOTIDE SEQUENCE</scope>
    <source>
        <tissue evidence="9">Ovary</tissue>
    </source>
</reference>
<feature type="non-terminal residue" evidence="9">
    <location>
        <position position="1"/>
    </location>
</feature>
<dbReference type="AlphaFoldDB" id="S4PXX4"/>